<gene>
    <name evidence="2" type="ORF">HX797_23385</name>
</gene>
<feature type="compositionally biased region" description="Polar residues" evidence="1">
    <location>
        <begin position="62"/>
        <end position="74"/>
    </location>
</feature>
<feature type="compositionally biased region" description="Basic and acidic residues" evidence="1">
    <location>
        <begin position="45"/>
        <end position="61"/>
    </location>
</feature>
<dbReference type="AlphaFoldDB" id="A0A7Y7RWE4"/>
<dbReference type="Proteomes" id="UP000560470">
    <property type="component" value="Unassembled WGS sequence"/>
</dbReference>
<reference evidence="2 3" key="1">
    <citation type="submission" date="2020-04" db="EMBL/GenBank/DDBJ databases">
        <title>Molecular characterization of pseudomonads from Agaricus bisporus reveal novel blotch 2 pathogens in Western Europe.</title>
        <authorList>
            <person name="Taparia T."/>
            <person name="Krijger M."/>
            <person name="Haynes E."/>
            <person name="Elpinstone J.G."/>
            <person name="Noble R."/>
            <person name="Van Der Wolf J."/>
        </authorList>
    </citation>
    <scope>NUCLEOTIDE SEQUENCE [LARGE SCALE GENOMIC DNA]</scope>
    <source>
        <strain evidence="2 3">B7002</strain>
    </source>
</reference>
<organism evidence="2 3">
    <name type="scientific">Pseudomonas edaphica</name>
    <dbReference type="NCBI Taxonomy" id="2006980"/>
    <lineage>
        <taxon>Bacteria</taxon>
        <taxon>Pseudomonadati</taxon>
        <taxon>Pseudomonadota</taxon>
        <taxon>Gammaproteobacteria</taxon>
        <taxon>Pseudomonadales</taxon>
        <taxon>Pseudomonadaceae</taxon>
        <taxon>Pseudomonas</taxon>
    </lineage>
</organism>
<sequence length="194" mass="21053">MQFPPIASSLAAQARNSFVEAGVSTLINLPLSVAQHVTSKAMTDRIDAQSKMPGAEKKNVDGTKSTVDPSATDQQKIEARLEGAEIKTELLANTILSINEGADANAVGKDPAASTDINARLTGLEKRMDTIEGQMEGIAERYGLVYCPYSEPESSQAPTDKSRVETIEQRYKYMNTMVKKLKAAKEIDKEDDAE</sequence>
<evidence type="ECO:0000313" key="2">
    <source>
        <dbReference type="EMBL" id="NVZ59218.1"/>
    </source>
</evidence>
<feature type="region of interest" description="Disordered" evidence="1">
    <location>
        <begin position="45"/>
        <end position="74"/>
    </location>
</feature>
<dbReference type="EMBL" id="JACAOZ010000030">
    <property type="protein sequence ID" value="NVZ59218.1"/>
    <property type="molecule type" value="Genomic_DNA"/>
</dbReference>
<proteinExistence type="predicted"/>
<comment type="caution">
    <text evidence="2">The sequence shown here is derived from an EMBL/GenBank/DDBJ whole genome shotgun (WGS) entry which is preliminary data.</text>
</comment>
<protein>
    <submittedName>
        <fullName evidence="2">Type III secretion effector protein</fullName>
    </submittedName>
</protein>
<evidence type="ECO:0000313" key="3">
    <source>
        <dbReference type="Proteomes" id="UP000560470"/>
    </source>
</evidence>
<accession>A0A7Y7RWE4</accession>
<evidence type="ECO:0000256" key="1">
    <source>
        <dbReference type="SAM" id="MobiDB-lite"/>
    </source>
</evidence>
<name>A0A7Y7RWE4_9PSED</name>